<evidence type="ECO:0000256" key="2">
    <source>
        <dbReference type="ARBA" id="ARBA00006730"/>
    </source>
</evidence>
<organism evidence="8 9">
    <name type="scientific">Setomelanomma holmii</name>
    <dbReference type="NCBI Taxonomy" id="210430"/>
    <lineage>
        <taxon>Eukaryota</taxon>
        <taxon>Fungi</taxon>
        <taxon>Dikarya</taxon>
        <taxon>Ascomycota</taxon>
        <taxon>Pezizomycotina</taxon>
        <taxon>Dothideomycetes</taxon>
        <taxon>Pleosporomycetidae</taxon>
        <taxon>Pleosporales</taxon>
        <taxon>Pleosporineae</taxon>
        <taxon>Phaeosphaeriaceae</taxon>
        <taxon>Setomelanomma</taxon>
    </lineage>
</organism>
<dbReference type="GO" id="GO:0003884">
    <property type="term" value="F:D-amino-acid oxidase activity"/>
    <property type="evidence" value="ECO:0007669"/>
    <property type="project" value="InterPro"/>
</dbReference>
<dbReference type="AlphaFoldDB" id="A0A9P4LHJ0"/>
<dbReference type="PIRSF" id="PIRSF000189">
    <property type="entry name" value="D-aa_oxidase"/>
    <property type="match status" value="1"/>
</dbReference>
<dbReference type="PANTHER" id="PTHR11530">
    <property type="entry name" value="D-AMINO ACID OXIDASE"/>
    <property type="match status" value="1"/>
</dbReference>
<proteinExistence type="inferred from homology"/>
<evidence type="ECO:0000256" key="3">
    <source>
        <dbReference type="ARBA" id="ARBA00022630"/>
    </source>
</evidence>
<evidence type="ECO:0000256" key="1">
    <source>
        <dbReference type="ARBA" id="ARBA00001974"/>
    </source>
</evidence>
<accession>A0A9P4LHJ0</accession>
<keyword evidence="4 6" id="KW-0274">FAD</keyword>
<keyword evidence="5" id="KW-0560">Oxidoreductase</keyword>
<dbReference type="GO" id="GO:0019478">
    <property type="term" value="P:D-amino acid catabolic process"/>
    <property type="evidence" value="ECO:0007669"/>
    <property type="project" value="TreeGrafter"/>
</dbReference>
<comment type="caution">
    <text evidence="8">The sequence shown here is derived from an EMBL/GenBank/DDBJ whole genome shotgun (WGS) entry which is preliminary data.</text>
</comment>
<feature type="non-terminal residue" evidence="8">
    <location>
        <position position="1"/>
    </location>
</feature>
<name>A0A9P4LHJ0_9PLEO</name>
<evidence type="ECO:0000313" key="8">
    <source>
        <dbReference type="EMBL" id="KAF2026866.1"/>
    </source>
</evidence>
<reference evidence="8" key="1">
    <citation type="journal article" date="2020" name="Stud. Mycol.">
        <title>101 Dothideomycetes genomes: a test case for predicting lifestyles and emergence of pathogens.</title>
        <authorList>
            <person name="Haridas S."/>
            <person name="Albert R."/>
            <person name="Binder M."/>
            <person name="Bloem J."/>
            <person name="Labutti K."/>
            <person name="Salamov A."/>
            <person name="Andreopoulos B."/>
            <person name="Baker S."/>
            <person name="Barry K."/>
            <person name="Bills G."/>
            <person name="Bluhm B."/>
            <person name="Cannon C."/>
            <person name="Castanera R."/>
            <person name="Culley D."/>
            <person name="Daum C."/>
            <person name="Ezra D."/>
            <person name="Gonzalez J."/>
            <person name="Henrissat B."/>
            <person name="Kuo A."/>
            <person name="Liang C."/>
            <person name="Lipzen A."/>
            <person name="Lutzoni F."/>
            <person name="Magnuson J."/>
            <person name="Mondo S."/>
            <person name="Nolan M."/>
            <person name="Ohm R."/>
            <person name="Pangilinan J."/>
            <person name="Park H.-J."/>
            <person name="Ramirez L."/>
            <person name="Alfaro M."/>
            <person name="Sun H."/>
            <person name="Tritt A."/>
            <person name="Yoshinaga Y."/>
            <person name="Zwiers L.-H."/>
            <person name="Turgeon B."/>
            <person name="Goodwin S."/>
            <person name="Spatafora J."/>
            <person name="Crous P."/>
            <person name="Grigoriev I."/>
        </authorList>
    </citation>
    <scope>NUCLEOTIDE SEQUENCE</scope>
    <source>
        <strain evidence="8">CBS 110217</strain>
    </source>
</reference>
<dbReference type="OrthoDB" id="409956at2759"/>
<dbReference type="GO" id="GO:0071949">
    <property type="term" value="F:FAD binding"/>
    <property type="evidence" value="ECO:0007669"/>
    <property type="project" value="InterPro"/>
</dbReference>
<feature type="domain" description="FAD dependent oxidoreductase" evidence="7">
    <location>
        <begin position="6"/>
        <end position="349"/>
    </location>
</feature>
<feature type="binding site" evidence="6">
    <location>
        <begin position="41"/>
        <end position="42"/>
    </location>
    <ligand>
        <name>FAD</name>
        <dbReference type="ChEBI" id="CHEBI:57692"/>
    </ligand>
</feature>
<dbReference type="Proteomes" id="UP000799777">
    <property type="component" value="Unassembled WGS sequence"/>
</dbReference>
<dbReference type="InterPro" id="IPR006076">
    <property type="entry name" value="FAD-dep_OxRdtase"/>
</dbReference>
<evidence type="ECO:0000256" key="6">
    <source>
        <dbReference type="PIRSR" id="PIRSR000189-1"/>
    </source>
</evidence>
<evidence type="ECO:0000313" key="9">
    <source>
        <dbReference type="Proteomes" id="UP000799777"/>
    </source>
</evidence>
<sequence>ILCCRGGVSGLTTSLVLAQKGGFDITLIAQHLPGDTAPEYTSPWAGANFLPSKRVRVSAQGSKESEYDMLTFPYLWELAQTAPEAGVQVTPVMLWNRKKDVDSHRHWATELHSDRPWFKDMLPEFRDLRRDELTDEYDSGVTFKSVGIDVDVYLLYLLRKLKESGVVVKRATIGHILDAATMHESQRPAEALINCTGLLASKLGGVQDTSVYPVRGQLIVARGSVWGLITTSGTDDGPTDTMYVMPRGKGDLVDEIVIGGSYQKHDANGEIDSALSERMMKRAIALGPDLLSGKDGGELEVLRHTAGLRPVRDAGIRLEKESVSGVTVVHNYGHGGYGYQSSYGCALAVHKLLADPENGRSWWSWLNPLNYLLAKRA</sequence>
<dbReference type="Gene3D" id="3.40.50.720">
    <property type="entry name" value="NAD(P)-binding Rossmann-like Domain"/>
    <property type="match status" value="1"/>
</dbReference>
<feature type="binding site" evidence="6">
    <location>
        <position position="196"/>
    </location>
    <ligand>
        <name>FAD</name>
        <dbReference type="ChEBI" id="CHEBI:57692"/>
    </ligand>
</feature>
<feature type="binding site" evidence="6">
    <location>
        <position position="309"/>
    </location>
    <ligand>
        <name>D-dopa</name>
        <dbReference type="ChEBI" id="CHEBI:149689"/>
    </ligand>
</feature>
<dbReference type="PANTHER" id="PTHR11530:SF16">
    <property type="entry name" value="D-AMINO ACID OXIDASE (AFU_ORTHOLOGUE AFUA_5G11290)"/>
    <property type="match status" value="1"/>
</dbReference>
<dbReference type="InterPro" id="IPR023209">
    <property type="entry name" value="DAO"/>
</dbReference>
<evidence type="ECO:0000256" key="4">
    <source>
        <dbReference type="ARBA" id="ARBA00022827"/>
    </source>
</evidence>
<comment type="cofactor">
    <cofactor evidence="1 6">
        <name>FAD</name>
        <dbReference type="ChEBI" id="CHEBI:57692"/>
    </cofactor>
</comment>
<evidence type="ECO:0000256" key="5">
    <source>
        <dbReference type="ARBA" id="ARBA00023002"/>
    </source>
</evidence>
<dbReference type="SUPFAM" id="SSF51971">
    <property type="entry name" value="Nucleotide-binding domain"/>
    <property type="match status" value="1"/>
</dbReference>
<dbReference type="SUPFAM" id="SSF54373">
    <property type="entry name" value="FAD-linked reductases, C-terminal domain"/>
    <property type="match status" value="1"/>
</dbReference>
<dbReference type="InterPro" id="IPR006181">
    <property type="entry name" value="D-amino_acid_oxidase_CS"/>
</dbReference>
<dbReference type="Gene3D" id="3.30.9.10">
    <property type="entry name" value="D-Amino Acid Oxidase, subunit A, domain 2"/>
    <property type="match status" value="1"/>
</dbReference>
<dbReference type="Pfam" id="PF01266">
    <property type="entry name" value="DAO"/>
    <property type="match status" value="1"/>
</dbReference>
<evidence type="ECO:0000259" key="7">
    <source>
        <dbReference type="Pfam" id="PF01266"/>
    </source>
</evidence>
<keyword evidence="3" id="KW-0285">Flavoprotein</keyword>
<comment type="similarity">
    <text evidence="2">Belongs to the DAMOX/DASOX family.</text>
</comment>
<dbReference type="PROSITE" id="PS00677">
    <property type="entry name" value="DAO"/>
    <property type="match status" value="1"/>
</dbReference>
<dbReference type="GO" id="GO:0005737">
    <property type="term" value="C:cytoplasm"/>
    <property type="evidence" value="ECO:0007669"/>
    <property type="project" value="TreeGrafter"/>
</dbReference>
<gene>
    <name evidence="8" type="ORF">EK21DRAFT_73178</name>
</gene>
<dbReference type="EMBL" id="ML978235">
    <property type="protein sequence ID" value="KAF2026866.1"/>
    <property type="molecule type" value="Genomic_DNA"/>
</dbReference>
<protein>
    <submittedName>
        <fullName evidence="8">D-amino-acid oxidase</fullName>
    </submittedName>
</protein>
<feature type="binding site" evidence="6">
    <location>
        <position position="336"/>
    </location>
    <ligand>
        <name>D-dopa</name>
        <dbReference type="ChEBI" id="CHEBI:149689"/>
    </ligand>
</feature>
<keyword evidence="9" id="KW-1185">Reference proteome</keyword>